<keyword evidence="3" id="KW-1185">Reference proteome</keyword>
<gene>
    <name evidence="2" type="ORF">WKW77_03155</name>
</gene>
<feature type="region of interest" description="Disordered" evidence="1">
    <location>
        <begin position="1"/>
        <end position="64"/>
    </location>
</feature>
<reference evidence="2 3" key="1">
    <citation type="submission" date="2024-03" db="EMBL/GenBank/DDBJ databases">
        <title>Novel species of the genus Variovorax.</title>
        <authorList>
            <person name="Liu Q."/>
            <person name="Xin Y.-H."/>
        </authorList>
    </citation>
    <scope>NUCLEOTIDE SEQUENCE [LARGE SCALE GENOMIC DNA]</scope>
    <source>
        <strain evidence="2 3">KACC 18899</strain>
    </source>
</reference>
<evidence type="ECO:0000256" key="1">
    <source>
        <dbReference type="SAM" id="MobiDB-lite"/>
    </source>
</evidence>
<accession>A0ABU8V9P7</accession>
<protein>
    <recommendedName>
        <fullName evidence="4">Restriction endonuclease</fullName>
    </recommendedName>
</protein>
<dbReference type="Proteomes" id="UP001365846">
    <property type="component" value="Unassembled WGS sequence"/>
</dbReference>
<evidence type="ECO:0008006" key="4">
    <source>
        <dbReference type="Google" id="ProtNLM"/>
    </source>
</evidence>
<sequence>MNAFAMPGAVVGAPIGPPPPSPDLPVPPTPPAPHSPAPVVDPTPTDPPLVEPGKPPPVADPPPGAFVPGRMHARRLREVYRSAGWPCCDPIEVDLLAAGLLERVRSTHGHETLRVTDAGIAHIASSLVVNRAALSRHEALVERVAREMTRAGRVAWRGLTLRAQLPPAAEGDKPRWCIARPDVFSIRNTSVEAYAQPIVHEVKVNRADLLGDLRKPDKRAAYLDLGGECWYVLGSDARGRPIGEPDEIPSECGVMVAQGDRLVVARSAVHRALPRLPFAVWMALAKAQPVGGFDDDVQDLLPGLEA</sequence>
<evidence type="ECO:0000313" key="3">
    <source>
        <dbReference type="Proteomes" id="UP001365846"/>
    </source>
</evidence>
<proteinExistence type="predicted"/>
<name>A0ABU8V9P7_9BURK</name>
<organism evidence="2 3">
    <name type="scientific">Variovorax ureilyticus</name>
    <dbReference type="NCBI Taxonomy" id="1836198"/>
    <lineage>
        <taxon>Bacteria</taxon>
        <taxon>Pseudomonadati</taxon>
        <taxon>Pseudomonadota</taxon>
        <taxon>Betaproteobacteria</taxon>
        <taxon>Burkholderiales</taxon>
        <taxon>Comamonadaceae</taxon>
        <taxon>Variovorax</taxon>
    </lineage>
</organism>
<evidence type="ECO:0000313" key="2">
    <source>
        <dbReference type="EMBL" id="MEJ8810046.1"/>
    </source>
</evidence>
<feature type="compositionally biased region" description="Pro residues" evidence="1">
    <location>
        <begin position="15"/>
        <end position="64"/>
    </location>
</feature>
<feature type="compositionally biased region" description="Low complexity" evidence="1">
    <location>
        <begin position="1"/>
        <end position="14"/>
    </location>
</feature>
<dbReference type="RefSeq" id="WP_340355351.1">
    <property type="nucleotide sequence ID" value="NZ_JBBKZU010000001.1"/>
</dbReference>
<dbReference type="EMBL" id="JBBKZU010000001">
    <property type="protein sequence ID" value="MEJ8810046.1"/>
    <property type="molecule type" value="Genomic_DNA"/>
</dbReference>
<comment type="caution">
    <text evidence="2">The sequence shown here is derived from an EMBL/GenBank/DDBJ whole genome shotgun (WGS) entry which is preliminary data.</text>
</comment>